<keyword evidence="3" id="KW-1185">Reference proteome</keyword>
<sequence length="74" mass="8786">MEFGWWIQLNYAIPGGDVGRIIEIFKIFIFTFGGTANQNYMRYMLDLYALLEFECSPDLKEALLNNWLMRLLRT</sequence>
<organism evidence="2 3">
    <name type="scientific">Mycena albidolilacea</name>
    <dbReference type="NCBI Taxonomy" id="1033008"/>
    <lineage>
        <taxon>Eukaryota</taxon>
        <taxon>Fungi</taxon>
        <taxon>Dikarya</taxon>
        <taxon>Basidiomycota</taxon>
        <taxon>Agaricomycotina</taxon>
        <taxon>Agaricomycetes</taxon>
        <taxon>Agaricomycetidae</taxon>
        <taxon>Agaricales</taxon>
        <taxon>Marasmiineae</taxon>
        <taxon>Mycenaceae</taxon>
        <taxon>Mycena</taxon>
    </lineage>
</organism>
<evidence type="ECO:0000313" key="3">
    <source>
        <dbReference type="Proteomes" id="UP001218218"/>
    </source>
</evidence>
<evidence type="ECO:0000313" key="2">
    <source>
        <dbReference type="EMBL" id="KAJ7310173.1"/>
    </source>
</evidence>
<evidence type="ECO:0000259" key="1">
    <source>
        <dbReference type="Pfam" id="PF20231"/>
    </source>
</evidence>
<dbReference type="Pfam" id="PF20231">
    <property type="entry name" value="DUF6589"/>
    <property type="match status" value="1"/>
</dbReference>
<reference evidence="2" key="1">
    <citation type="submission" date="2023-03" db="EMBL/GenBank/DDBJ databases">
        <title>Massive genome expansion in bonnet fungi (Mycena s.s.) driven by repeated elements and novel gene families across ecological guilds.</title>
        <authorList>
            <consortium name="Lawrence Berkeley National Laboratory"/>
            <person name="Harder C.B."/>
            <person name="Miyauchi S."/>
            <person name="Viragh M."/>
            <person name="Kuo A."/>
            <person name="Thoen E."/>
            <person name="Andreopoulos B."/>
            <person name="Lu D."/>
            <person name="Skrede I."/>
            <person name="Drula E."/>
            <person name="Henrissat B."/>
            <person name="Morin E."/>
            <person name="Kohler A."/>
            <person name="Barry K."/>
            <person name="LaButti K."/>
            <person name="Morin E."/>
            <person name="Salamov A."/>
            <person name="Lipzen A."/>
            <person name="Mereny Z."/>
            <person name="Hegedus B."/>
            <person name="Baldrian P."/>
            <person name="Stursova M."/>
            <person name="Weitz H."/>
            <person name="Taylor A."/>
            <person name="Grigoriev I.V."/>
            <person name="Nagy L.G."/>
            <person name="Martin F."/>
            <person name="Kauserud H."/>
        </authorList>
    </citation>
    <scope>NUCLEOTIDE SEQUENCE</scope>
    <source>
        <strain evidence="2">CBHHK002</strain>
    </source>
</reference>
<dbReference type="EMBL" id="JARIHO010000079">
    <property type="protein sequence ID" value="KAJ7310173.1"/>
    <property type="molecule type" value="Genomic_DNA"/>
</dbReference>
<protein>
    <recommendedName>
        <fullName evidence="1">DUF6589 domain-containing protein</fullName>
    </recommendedName>
</protein>
<dbReference type="InterPro" id="IPR046496">
    <property type="entry name" value="DUF6589"/>
</dbReference>
<dbReference type="Proteomes" id="UP001218218">
    <property type="component" value="Unassembled WGS sequence"/>
</dbReference>
<name>A0AAD7EBW5_9AGAR</name>
<comment type="caution">
    <text evidence="2">The sequence shown here is derived from an EMBL/GenBank/DDBJ whole genome shotgun (WGS) entry which is preliminary data.</text>
</comment>
<gene>
    <name evidence="2" type="ORF">DFH08DRAFT_718852</name>
</gene>
<accession>A0AAD7EBW5</accession>
<feature type="domain" description="DUF6589" evidence="1">
    <location>
        <begin position="3"/>
        <end position="69"/>
    </location>
</feature>
<proteinExistence type="predicted"/>
<dbReference type="AlphaFoldDB" id="A0AAD7EBW5"/>